<dbReference type="Proteomes" id="UP000074119">
    <property type="component" value="Chromosome"/>
</dbReference>
<dbReference type="AlphaFoldDB" id="A0A127M147"/>
<dbReference type="RefSeq" id="WP_062382458.1">
    <property type="nucleotide sequence ID" value="NZ_CP014544.1"/>
</dbReference>
<dbReference type="STRING" id="1470434.AZF00_00915"/>
<dbReference type="InterPro" id="IPR010239">
    <property type="entry name" value="CHP02001"/>
</dbReference>
<name>A0A127M147_9GAMM</name>
<feature type="chain" id="PRO_5007274903" evidence="1">
    <location>
        <begin position="22"/>
        <end position="221"/>
    </location>
</feature>
<sequence length="221" mass="23056">MKSMKTLLAAGVAAASMTMIAAPASAEVAASVGVASTYLWRGYDLGSGTPAVSGDLSYSTSGAYIGAWASSGDTSAGTEYDLYAGYGMEIGGGVSFDISVWNYNYPSGAGYLGTEETDLFEHSDLILTVGLGPISVSYYEPIAGPSGYTLYNYYTVSGSVGAFSLTIGMEDIDGDETMHADLSYAYNDNLSFIVSQQDGDDVLAVDTDPKFIVSYSLPISM</sequence>
<keyword evidence="1" id="KW-0732">Signal</keyword>
<gene>
    <name evidence="2" type="ORF">AZF00_00915</name>
</gene>
<proteinExistence type="predicted"/>
<dbReference type="KEGG" id="zal:AZF00_00915"/>
<keyword evidence="2" id="KW-0808">Transferase</keyword>
<evidence type="ECO:0000256" key="1">
    <source>
        <dbReference type="SAM" id="SignalP"/>
    </source>
</evidence>
<keyword evidence="2" id="KW-0418">Kinase</keyword>
<dbReference type="Pfam" id="PF09694">
    <property type="entry name" value="Gcw_chp"/>
    <property type="match status" value="1"/>
</dbReference>
<feature type="signal peptide" evidence="1">
    <location>
        <begin position="1"/>
        <end position="21"/>
    </location>
</feature>
<reference evidence="2 3" key="1">
    <citation type="submission" date="2015-12" db="EMBL/GenBank/DDBJ databases">
        <authorList>
            <person name="Shamseldin A."/>
            <person name="Moawad H."/>
            <person name="Abd El-Rahim W.M."/>
            <person name="Sadowsky M.J."/>
        </authorList>
    </citation>
    <scope>NUCLEOTIDE SEQUENCE [LARGE SCALE GENOMIC DNA]</scope>
    <source>
        <strain evidence="2 3">SM2</strain>
    </source>
</reference>
<dbReference type="GO" id="GO:0016301">
    <property type="term" value="F:kinase activity"/>
    <property type="evidence" value="ECO:0007669"/>
    <property type="project" value="UniProtKB-KW"/>
</dbReference>
<organism evidence="2 3">
    <name type="scientific">Zhongshania aliphaticivorans</name>
    <dbReference type="NCBI Taxonomy" id="1470434"/>
    <lineage>
        <taxon>Bacteria</taxon>
        <taxon>Pseudomonadati</taxon>
        <taxon>Pseudomonadota</taxon>
        <taxon>Gammaproteobacteria</taxon>
        <taxon>Cellvibrionales</taxon>
        <taxon>Spongiibacteraceae</taxon>
        <taxon>Zhongshania</taxon>
    </lineage>
</organism>
<evidence type="ECO:0000313" key="3">
    <source>
        <dbReference type="Proteomes" id="UP000074119"/>
    </source>
</evidence>
<dbReference type="EMBL" id="CP014544">
    <property type="protein sequence ID" value="AMO66946.1"/>
    <property type="molecule type" value="Genomic_DNA"/>
</dbReference>
<dbReference type="NCBIfam" id="TIGR02001">
    <property type="entry name" value="gcw_chp"/>
    <property type="match status" value="1"/>
</dbReference>
<protein>
    <submittedName>
        <fullName evidence="2">Histidine kinase</fullName>
    </submittedName>
</protein>
<evidence type="ECO:0000313" key="2">
    <source>
        <dbReference type="EMBL" id="AMO66946.1"/>
    </source>
</evidence>
<accession>A0A127M147</accession>